<protein>
    <submittedName>
        <fullName evidence="1">Uncharacterized protein</fullName>
    </submittedName>
</protein>
<comment type="caution">
    <text evidence="1">The sequence shown here is derived from an EMBL/GenBank/DDBJ whole genome shotgun (WGS) entry which is preliminary data.</text>
</comment>
<sequence length="49" mass="5512">MSNRAFMGGGSFPVKGVMPYDSIREFDFDDLFCNVNRSYTVATKKITTP</sequence>
<evidence type="ECO:0000313" key="2">
    <source>
        <dbReference type="Proteomes" id="UP000680670"/>
    </source>
</evidence>
<dbReference type="EMBL" id="BORJ01000012">
    <property type="protein sequence ID" value="GIN98097.1"/>
    <property type="molecule type" value="Genomic_DNA"/>
</dbReference>
<proteinExistence type="predicted"/>
<gene>
    <name evidence="1" type="ORF">J6TS1_39670</name>
</gene>
<dbReference type="Proteomes" id="UP000680670">
    <property type="component" value="Unassembled WGS sequence"/>
</dbReference>
<accession>A0ABQ4L273</accession>
<reference evidence="1 2" key="1">
    <citation type="submission" date="2021-03" db="EMBL/GenBank/DDBJ databases">
        <title>Antimicrobial resistance genes in bacteria isolated from Japanese honey, and their potential for conferring macrolide and lincosamide resistance in the American foulbrood pathogen Paenibacillus larvae.</title>
        <authorList>
            <person name="Okamoto M."/>
            <person name="Kumagai M."/>
            <person name="Kanamori H."/>
            <person name="Takamatsu D."/>
        </authorList>
    </citation>
    <scope>NUCLEOTIDE SEQUENCE [LARGE SCALE GENOMIC DNA]</scope>
    <source>
        <strain evidence="1 2">J6TS1</strain>
    </source>
</reference>
<organism evidence="1 2">
    <name type="scientific">Siminovitchia terrae</name>
    <name type="common">Bacillus terrae</name>
    <dbReference type="NCBI Taxonomy" id="1914933"/>
    <lineage>
        <taxon>Bacteria</taxon>
        <taxon>Bacillati</taxon>
        <taxon>Bacillota</taxon>
        <taxon>Bacilli</taxon>
        <taxon>Bacillales</taxon>
        <taxon>Bacillaceae</taxon>
        <taxon>Siminovitchia</taxon>
    </lineage>
</organism>
<evidence type="ECO:0000313" key="1">
    <source>
        <dbReference type="EMBL" id="GIN98097.1"/>
    </source>
</evidence>
<name>A0ABQ4L273_SIMTE</name>
<keyword evidence="2" id="KW-1185">Reference proteome</keyword>